<evidence type="ECO:0000256" key="5">
    <source>
        <dbReference type="ARBA" id="ARBA00012754"/>
    </source>
</evidence>
<dbReference type="SUPFAM" id="SSF49785">
    <property type="entry name" value="Galactose-binding domain-like"/>
    <property type="match status" value="1"/>
</dbReference>
<comment type="subcellular location">
    <subcellularLocation>
        <location evidence="2">Secreted</location>
    </subcellularLocation>
</comment>
<dbReference type="InterPro" id="IPR054593">
    <property type="entry name" value="Beta-mannosidase-like_N2"/>
</dbReference>
<dbReference type="Pfam" id="PF17753">
    <property type="entry name" value="Ig_mannosidase"/>
    <property type="match status" value="1"/>
</dbReference>
<evidence type="ECO:0000256" key="1">
    <source>
        <dbReference type="ARBA" id="ARBA00000829"/>
    </source>
</evidence>
<comment type="catalytic activity">
    <reaction evidence="1">
        <text>Hydrolysis of terminal, non-reducing beta-D-mannose residues in beta-D-mannosides.</text>
        <dbReference type="EC" id="3.2.1.25"/>
    </reaction>
</comment>
<dbReference type="Pfam" id="PF17786">
    <property type="entry name" value="Mannosidase_ig"/>
    <property type="match status" value="1"/>
</dbReference>
<evidence type="ECO:0000259" key="16">
    <source>
        <dbReference type="Pfam" id="PF22666"/>
    </source>
</evidence>
<keyword evidence="8" id="KW-0325">Glycoprotein</keyword>
<comment type="subunit">
    <text evidence="4">Homodimer.</text>
</comment>
<keyword evidence="6" id="KW-0964">Secreted</keyword>
<protein>
    <recommendedName>
        <fullName evidence="11">Beta-mannosidase B</fullName>
        <ecNumber evidence="5">3.2.1.25</ecNumber>
    </recommendedName>
    <alternativeName>
        <fullName evidence="12">Mannanase B</fullName>
    </alternativeName>
</protein>
<dbReference type="PANTHER" id="PTHR43730">
    <property type="entry name" value="BETA-MANNOSIDASE"/>
    <property type="match status" value="1"/>
</dbReference>
<feature type="domain" description="Mannosidase Ig/CBM-like" evidence="15">
    <location>
        <begin position="665"/>
        <end position="711"/>
    </location>
</feature>
<dbReference type="EMBL" id="JADBEM010000001">
    <property type="protein sequence ID" value="MBE1608972.1"/>
    <property type="molecule type" value="Genomic_DNA"/>
</dbReference>
<dbReference type="AlphaFoldDB" id="A0A927RAG7"/>
<evidence type="ECO:0000313" key="18">
    <source>
        <dbReference type="Proteomes" id="UP000638648"/>
    </source>
</evidence>
<dbReference type="Pfam" id="PF22666">
    <property type="entry name" value="Glyco_hydro_2_N2"/>
    <property type="match status" value="1"/>
</dbReference>
<organism evidence="17 18">
    <name type="scientific">Actinopolymorpha pittospori</name>
    <dbReference type="NCBI Taxonomy" id="648752"/>
    <lineage>
        <taxon>Bacteria</taxon>
        <taxon>Bacillati</taxon>
        <taxon>Actinomycetota</taxon>
        <taxon>Actinomycetes</taxon>
        <taxon>Propionibacteriales</taxon>
        <taxon>Actinopolymorphaceae</taxon>
        <taxon>Actinopolymorpha</taxon>
    </lineage>
</organism>
<evidence type="ECO:0000256" key="12">
    <source>
        <dbReference type="ARBA" id="ARBA00041614"/>
    </source>
</evidence>
<evidence type="ECO:0000313" key="17">
    <source>
        <dbReference type="EMBL" id="MBE1608972.1"/>
    </source>
</evidence>
<sequence length="827" mass="92099">MRSDVVMADGWQVADLGDWADPKPVLAGETAGGTWFDTTLPSGVHEIMLREGRIRDPHVGRNAADADWVGDRDWVFRKVFDTPQHPEGPVRLVLRGVDTLAEVYLNGAHIADLDDMFCEHVLDVTDGLNPVGQGNALVVAVRSASRFVDSVTVPEHHRGHIPARYHLRKGGGDFGNYLGARPRLVKTGIYRDVVLSLTEESWLDDVQVRTTLGQGTAHVEVDVTAGGIAAGTLRWSLRGPDGDVVSDGERSAAGPSWVIGVPNPQLWWPRGHGEQALYRLVVDLHGDDGRRLDTSEVEVGLREIEVRTTRPGTDEPVFEFVVNGRQVFVRGANWAQVEGMTNVWDSERALRLLDLAEHANMNLLRVWGGGLIPEPEFYAECDRRGLLVWQDFMFEYGMYPTDLPGYLATVERELIDVVKRLRNHACIALWCGGNENHMGWDFQFHTPPEFGTELFEAVMPRVCRDHDGTRSYHPSSPFGGPVANWPRTGDWHDYTTVTYCHRLSVPAFVSEMGRVSTPSMRSMQRFLAPEDLWPADHDATVTRPGQPSWPPMWGYRAPDGAWAKIGPIEKYLEPRDAAGLVRALGTAHGEYLQTSVERHRRGVPDGAESGRRRNGGDIVWRLNDPWPILYWSVVDAYLEPKIAYYYLRRAYSPVLVSFEQTADALVVWVTNDTPDPVVGDLTVRRVRFDGRVIGELRQAVAVAPGESTRLVDTAPLGPVVLRNEFLSAELGGRVATHLLVGERYLELPPAELTARMVDSELVISTDVFARQVVLDWDAASDGVRVEDNYFDLMPGQKRRIRLVDLPRTTGVVSVSALNANAVTPSVR</sequence>
<evidence type="ECO:0000259" key="14">
    <source>
        <dbReference type="Pfam" id="PF17753"/>
    </source>
</evidence>
<dbReference type="InterPro" id="IPR041625">
    <property type="entry name" value="Beta-mannosidase_Ig"/>
</dbReference>
<evidence type="ECO:0000256" key="10">
    <source>
        <dbReference type="ARBA" id="ARBA00038429"/>
    </source>
</evidence>
<keyword evidence="7" id="KW-0378">Hydrolase</keyword>
<evidence type="ECO:0000256" key="2">
    <source>
        <dbReference type="ARBA" id="ARBA00004613"/>
    </source>
</evidence>
<evidence type="ECO:0000256" key="3">
    <source>
        <dbReference type="ARBA" id="ARBA00004740"/>
    </source>
</evidence>
<evidence type="ECO:0000256" key="7">
    <source>
        <dbReference type="ARBA" id="ARBA00022801"/>
    </source>
</evidence>
<evidence type="ECO:0000256" key="6">
    <source>
        <dbReference type="ARBA" id="ARBA00022525"/>
    </source>
</evidence>
<keyword evidence="9" id="KW-0326">Glycosidase</keyword>
<feature type="domain" description="Beta-mannosidase-like galactose-binding" evidence="16">
    <location>
        <begin position="32"/>
        <end position="191"/>
    </location>
</feature>
<dbReference type="Pfam" id="PF00703">
    <property type="entry name" value="Glyco_hydro_2"/>
    <property type="match status" value="1"/>
</dbReference>
<dbReference type="EC" id="3.2.1.25" evidence="5"/>
<dbReference type="PANTHER" id="PTHR43730:SF1">
    <property type="entry name" value="BETA-MANNOSIDASE"/>
    <property type="match status" value="1"/>
</dbReference>
<dbReference type="GO" id="GO:0006516">
    <property type="term" value="P:glycoprotein catabolic process"/>
    <property type="evidence" value="ECO:0007669"/>
    <property type="project" value="TreeGrafter"/>
</dbReference>
<keyword evidence="18" id="KW-1185">Reference proteome</keyword>
<dbReference type="Gene3D" id="2.60.120.260">
    <property type="entry name" value="Galactose-binding domain-like"/>
    <property type="match status" value="1"/>
</dbReference>
<dbReference type="InterPro" id="IPR017853">
    <property type="entry name" value="GH"/>
</dbReference>
<proteinExistence type="inferred from homology"/>
<accession>A0A927RAG7</accession>
<evidence type="ECO:0000259" key="15">
    <source>
        <dbReference type="Pfam" id="PF17786"/>
    </source>
</evidence>
<evidence type="ECO:0000256" key="11">
    <source>
        <dbReference type="ARBA" id="ARBA00041069"/>
    </source>
</evidence>
<dbReference type="InterPro" id="IPR013783">
    <property type="entry name" value="Ig-like_fold"/>
</dbReference>
<dbReference type="InterPro" id="IPR036156">
    <property type="entry name" value="Beta-gal/glucu_dom_sf"/>
</dbReference>
<dbReference type="InterPro" id="IPR050887">
    <property type="entry name" value="Beta-mannosidase_GH2"/>
</dbReference>
<dbReference type="SUPFAM" id="SSF51445">
    <property type="entry name" value="(Trans)glycosidases"/>
    <property type="match status" value="1"/>
</dbReference>
<gene>
    <name evidence="17" type="ORF">HEB94_005820</name>
</gene>
<reference evidence="17" key="1">
    <citation type="submission" date="2020-10" db="EMBL/GenBank/DDBJ databases">
        <title>Sequencing the genomes of 1000 actinobacteria strains.</title>
        <authorList>
            <person name="Klenk H.-P."/>
        </authorList>
    </citation>
    <scope>NUCLEOTIDE SEQUENCE</scope>
    <source>
        <strain evidence="17">DSM 45354</strain>
    </source>
</reference>
<comment type="pathway">
    <text evidence="3">Glycan metabolism; N-glycan degradation.</text>
</comment>
<evidence type="ECO:0000259" key="13">
    <source>
        <dbReference type="Pfam" id="PF00703"/>
    </source>
</evidence>
<dbReference type="Proteomes" id="UP000638648">
    <property type="component" value="Unassembled WGS sequence"/>
</dbReference>
<comment type="caution">
    <text evidence="17">The sequence shown here is derived from an EMBL/GenBank/DDBJ whole genome shotgun (WGS) entry which is preliminary data.</text>
</comment>
<dbReference type="InterPro" id="IPR041447">
    <property type="entry name" value="Mannosidase_ig"/>
</dbReference>
<dbReference type="GO" id="GO:0005975">
    <property type="term" value="P:carbohydrate metabolic process"/>
    <property type="evidence" value="ECO:0007669"/>
    <property type="project" value="InterPro"/>
</dbReference>
<comment type="similarity">
    <text evidence="10">Belongs to the glycosyl hydrolase 2 family. Beta-mannosidase B subfamily.</text>
</comment>
<dbReference type="Gene3D" id="2.60.40.10">
    <property type="entry name" value="Immunoglobulins"/>
    <property type="match status" value="3"/>
</dbReference>
<feature type="domain" description="Glycoside hydrolase family 2 immunoglobulin-like beta-sandwich" evidence="13">
    <location>
        <begin position="203"/>
        <end position="302"/>
    </location>
</feature>
<feature type="domain" description="Beta-mannosidase Ig-fold" evidence="14">
    <location>
        <begin position="749"/>
        <end position="804"/>
    </location>
</feature>
<name>A0A927RAG7_9ACTN</name>
<dbReference type="SUPFAM" id="SSF49303">
    <property type="entry name" value="beta-Galactosidase/glucuronidase domain"/>
    <property type="match status" value="2"/>
</dbReference>
<dbReference type="Gene3D" id="3.20.20.80">
    <property type="entry name" value="Glycosidases"/>
    <property type="match status" value="1"/>
</dbReference>
<evidence type="ECO:0000256" key="9">
    <source>
        <dbReference type="ARBA" id="ARBA00023295"/>
    </source>
</evidence>
<dbReference type="GO" id="GO:0004567">
    <property type="term" value="F:beta-mannosidase activity"/>
    <property type="evidence" value="ECO:0007669"/>
    <property type="project" value="UniProtKB-EC"/>
</dbReference>
<evidence type="ECO:0000256" key="8">
    <source>
        <dbReference type="ARBA" id="ARBA00023180"/>
    </source>
</evidence>
<evidence type="ECO:0000256" key="4">
    <source>
        <dbReference type="ARBA" id="ARBA00011738"/>
    </source>
</evidence>
<dbReference type="GO" id="GO:0005576">
    <property type="term" value="C:extracellular region"/>
    <property type="evidence" value="ECO:0007669"/>
    <property type="project" value="UniProtKB-SubCell"/>
</dbReference>
<dbReference type="InterPro" id="IPR006102">
    <property type="entry name" value="Ig-like_GH2"/>
</dbReference>
<dbReference type="RefSeq" id="WP_192752644.1">
    <property type="nucleotide sequence ID" value="NZ_BAABJL010000012.1"/>
</dbReference>
<dbReference type="InterPro" id="IPR008979">
    <property type="entry name" value="Galactose-bd-like_sf"/>
</dbReference>